<name>A0AAD5MC77_PARTN</name>
<reference evidence="2" key="1">
    <citation type="submission" date="2021-06" db="EMBL/GenBank/DDBJ databases">
        <title>Parelaphostrongylus tenuis whole genome reference sequence.</title>
        <authorList>
            <person name="Garwood T.J."/>
            <person name="Larsen P.A."/>
            <person name="Fountain-Jones N.M."/>
            <person name="Garbe J.R."/>
            <person name="Macchietto M.G."/>
            <person name="Kania S.A."/>
            <person name="Gerhold R.W."/>
            <person name="Richards J.E."/>
            <person name="Wolf T.M."/>
        </authorList>
    </citation>
    <scope>NUCLEOTIDE SEQUENCE</scope>
    <source>
        <strain evidence="2">MNPRO001-30</strain>
        <tissue evidence="2">Meninges</tissue>
    </source>
</reference>
<evidence type="ECO:0000256" key="1">
    <source>
        <dbReference type="SAM" id="Phobius"/>
    </source>
</evidence>
<gene>
    <name evidence="2" type="ORF">KIN20_012485</name>
</gene>
<evidence type="ECO:0000313" key="2">
    <source>
        <dbReference type="EMBL" id="KAJ1355175.1"/>
    </source>
</evidence>
<dbReference type="EMBL" id="JAHQIW010002375">
    <property type="protein sequence ID" value="KAJ1355175.1"/>
    <property type="molecule type" value="Genomic_DNA"/>
</dbReference>
<keyword evidence="3" id="KW-1185">Reference proteome</keyword>
<dbReference type="AlphaFoldDB" id="A0AAD5MC77"/>
<proteinExistence type="predicted"/>
<protein>
    <submittedName>
        <fullName evidence="2">Uncharacterized protein</fullName>
    </submittedName>
</protein>
<dbReference type="Proteomes" id="UP001196413">
    <property type="component" value="Unassembled WGS sequence"/>
</dbReference>
<keyword evidence="1" id="KW-0812">Transmembrane</keyword>
<sequence>MVNSKHSSFALMRWCSLETCHHSPVPELFNETVKLLILGNFEKEPKRHHPRLSVKHPIRCCLVNYLGLKMGLFVNKAGVRAGSGHIMILLLATIATVFGCGVMPAGQVKAKEMSCIIIGNTVTAICFNMHAAEMKLCTLLPQVRNPDVEITPVSGPPLKISGSLSTTNIIMANWSKVMWQSVMNRAIRVLASGPFGVHFFSAFAAVD</sequence>
<organism evidence="2 3">
    <name type="scientific">Parelaphostrongylus tenuis</name>
    <name type="common">Meningeal worm</name>
    <dbReference type="NCBI Taxonomy" id="148309"/>
    <lineage>
        <taxon>Eukaryota</taxon>
        <taxon>Metazoa</taxon>
        <taxon>Ecdysozoa</taxon>
        <taxon>Nematoda</taxon>
        <taxon>Chromadorea</taxon>
        <taxon>Rhabditida</taxon>
        <taxon>Rhabditina</taxon>
        <taxon>Rhabditomorpha</taxon>
        <taxon>Strongyloidea</taxon>
        <taxon>Metastrongylidae</taxon>
        <taxon>Parelaphostrongylus</taxon>
    </lineage>
</organism>
<keyword evidence="1" id="KW-0472">Membrane</keyword>
<feature type="transmembrane region" description="Helical" evidence="1">
    <location>
        <begin position="86"/>
        <end position="106"/>
    </location>
</feature>
<evidence type="ECO:0000313" key="3">
    <source>
        <dbReference type="Proteomes" id="UP001196413"/>
    </source>
</evidence>
<keyword evidence="1" id="KW-1133">Transmembrane helix</keyword>
<accession>A0AAD5MC77</accession>
<comment type="caution">
    <text evidence="2">The sequence shown here is derived from an EMBL/GenBank/DDBJ whole genome shotgun (WGS) entry which is preliminary data.</text>
</comment>